<dbReference type="GeneID" id="66118362"/>
<dbReference type="InterPro" id="IPR000504">
    <property type="entry name" value="RRM_dom"/>
</dbReference>
<feature type="region of interest" description="Disordered" evidence="2">
    <location>
        <begin position="181"/>
        <end position="291"/>
    </location>
</feature>
<dbReference type="EMBL" id="JAHMUF010000008">
    <property type="protein sequence ID" value="KAG7194261.1"/>
    <property type="molecule type" value="Genomic_DNA"/>
</dbReference>
<dbReference type="Pfam" id="PF00076">
    <property type="entry name" value="RRM_1"/>
    <property type="match status" value="1"/>
</dbReference>
<gene>
    <name evidence="4" type="ORF">KQ657_004988</name>
</gene>
<feature type="compositionally biased region" description="Basic and acidic residues" evidence="2">
    <location>
        <begin position="259"/>
        <end position="269"/>
    </location>
</feature>
<accession>A0A9P7VA59</accession>
<proteinExistence type="predicted"/>
<dbReference type="OrthoDB" id="5970at2759"/>
<reference evidence="4" key="1">
    <citation type="submission" date="2021-03" db="EMBL/GenBank/DDBJ databases">
        <authorList>
            <person name="Palmer J.M."/>
        </authorList>
    </citation>
    <scope>NUCLEOTIDE SEQUENCE</scope>
    <source>
        <strain evidence="4">ARV_011</strain>
    </source>
</reference>
<feature type="domain" description="RRM" evidence="3">
    <location>
        <begin position="4"/>
        <end position="91"/>
    </location>
</feature>
<dbReference type="Proteomes" id="UP000790833">
    <property type="component" value="Unassembled WGS sequence"/>
</dbReference>
<dbReference type="PROSITE" id="PS50102">
    <property type="entry name" value="RRM"/>
    <property type="match status" value="1"/>
</dbReference>
<sequence>MPKNTLYVTGFSRESKAADLAPDFEKIANILRYGELIRLDIPPPRTDDGEKYAFVEYRNPEDCERALELDGKNLPYALKDGLVVQLARSDPYSMRRGGFRGRGGYRGGYGGGYPPRGGYAGGYGGGYGGGPGYPPRGGYGYAPRGGYGYAPRGGYGYAPRGGYNGYNGGGYGGRGGRGGYGEGSPYGGSDREYRSHRGGPMRDQGGYDSRSERMEGGDIHDGPINEGGNRQHDSGIRGSDEGNSNHNNNDSNNNSGGENKPHHREERRYSRSPSRSPRRDRSRSPERYDNY</sequence>
<keyword evidence="5" id="KW-1185">Reference proteome</keyword>
<feature type="compositionally biased region" description="Low complexity" evidence="2">
    <location>
        <begin position="241"/>
        <end position="258"/>
    </location>
</feature>
<keyword evidence="1" id="KW-0694">RNA-binding</keyword>
<feature type="compositionally biased region" description="Basic and acidic residues" evidence="2">
    <location>
        <begin position="209"/>
        <end position="240"/>
    </location>
</feature>
<comment type="caution">
    <text evidence="4">The sequence shown here is derived from an EMBL/GenBank/DDBJ whole genome shotgun (WGS) entry which is preliminary data.</text>
</comment>
<dbReference type="InterPro" id="IPR012677">
    <property type="entry name" value="Nucleotide-bd_a/b_plait_sf"/>
</dbReference>
<dbReference type="AlphaFoldDB" id="A0A9P7VA59"/>
<dbReference type="SUPFAM" id="SSF54928">
    <property type="entry name" value="RNA-binding domain, RBD"/>
    <property type="match status" value="1"/>
</dbReference>
<evidence type="ECO:0000313" key="4">
    <source>
        <dbReference type="EMBL" id="KAG7194261.1"/>
    </source>
</evidence>
<dbReference type="RefSeq" id="XP_043049808.1">
    <property type="nucleotide sequence ID" value="XM_043195635.1"/>
</dbReference>
<dbReference type="SMART" id="SM00360">
    <property type="entry name" value="RRM"/>
    <property type="match status" value="1"/>
</dbReference>
<evidence type="ECO:0000313" key="5">
    <source>
        <dbReference type="Proteomes" id="UP000790833"/>
    </source>
</evidence>
<evidence type="ECO:0000256" key="1">
    <source>
        <dbReference type="PROSITE-ProRule" id="PRU00176"/>
    </source>
</evidence>
<dbReference type="InterPro" id="IPR035979">
    <property type="entry name" value="RBD_domain_sf"/>
</dbReference>
<organism evidence="4 5">
    <name type="scientific">Scheffersomyces spartinae</name>
    <dbReference type="NCBI Taxonomy" id="45513"/>
    <lineage>
        <taxon>Eukaryota</taxon>
        <taxon>Fungi</taxon>
        <taxon>Dikarya</taxon>
        <taxon>Ascomycota</taxon>
        <taxon>Saccharomycotina</taxon>
        <taxon>Pichiomycetes</taxon>
        <taxon>Debaryomycetaceae</taxon>
        <taxon>Scheffersomyces</taxon>
    </lineage>
</organism>
<name>A0A9P7VA59_9ASCO</name>
<feature type="compositionally biased region" description="Basic and acidic residues" evidence="2">
    <location>
        <begin position="277"/>
        <end position="291"/>
    </location>
</feature>
<evidence type="ECO:0000259" key="3">
    <source>
        <dbReference type="PROSITE" id="PS50102"/>
    </source>
</evidence>
<evidence type="ECO:0000256" key="2">
    <source>
        <dbReference type="SAM" id="MobiDB-lite"/>
    </source>
</evidence>
<dbReference type="GO" id="GO:0003723">
    <property type="term" value="F:RNA binding"/>
    <property type="evidence" value="ECO:0007669"/>
    <property type="project" value="UniProtKB-UniRule"/>
</dbReference>
<protein>
    <recommendedName>
        <fullName evidence="3">RRM domain-containing protein</fullName>
    </recommendedName>
</protein>
<dbReference type="Gene3D" id="3.30.70.330">
    <property type="match status" value="1"/>
</dbReference>